<protein>
    <submittedName>
        <fullName evidence="3">Cobalamin (Vitamin B12) biosynthesis CbiG protein</fullName>
    </submittedName>
</protein>
<dbReference type="Pfam" id="PF11760">
    <property type="entry name" value="CbiG_N"/>
    <property type="match status" value="1"/>
</dbReference>
<dbReference type="Pfam" id="PF01890">
    <property type="entry name" value="CbiG_C"/>
    <property type="match status" value="1"/>
</dbReference>
<reference key="1">
    <citation type="submission" date="2010-11" db="EMBL/GenBank/DDBJ databases">
        <title>The complete genome of Paludibacter propionicigenes DSM 17365.</title>
        <authorList>
            <consortium name="US DOE Joint Genome Institute (JGI-PGF)"/>
            <person name="Lucas S."/>
            <person name="Copeland A."/>
            <person name="Lapidus A."/>
            <person name="Bruce D."/>
            <person name="Goodwin L."/>
            <person name="Pitluck S."/>
            <person name="Kyrpides N."/>
            <person name="Mavromatis K."/>
            <person name="Ivanova N."/>
            <person name="Munk A.C."/>
            <person name="Brettin T."/>
            <person name="Detter J.C."/>
            <person name="Han C."/>
            <person name="Tapia R."/>
            <person name="Land M."/>
            <person name="Hauser L."/>
            <person name="Markowitz V."/>
            <person name="Cheng J.-F."/>
            <person name="Hugenholtz P."/>
            <person name="Woyke T."/>
            <person name="Wu D."/>
            <person name="Gronow S."/>
            <person name="Wellnitz S."/>
            <person name="Brambilla E."/>
            <person name="Klenk H.-P."/>
            <person name="Eisen J.A."/>
        </authorList>
    </citation>
    <scope>NUCLEOTIDE SEQUENCE</scope>
    <source>
        <strain>WB4</strain>
    </source>
</reference>
<accession>E4T7K9</accession>
<feature type="domain" description="Cobalamin synthesis G N-terminal" evidence="2">
    <location>
        <begin position="48"/>
        <end position="128"/>
    </location>
</feature>
<dbReference type="InterPro" id="IPR021744">
    <property type="entry name" value="CbiG_N"/>
</dbReference>
<dbReference type="OrthoDB" id="9781023at2"/>
<organism evidence="3 4">
    <name type="scientific">Paludibacter propionicigenes (strain DSM 17365 / JCM 13257 / WB4)</name>
    <dbReference type="NCBI Taxonomy" id="694427"/>
    <lineage>
        <taxon>Bacteria</taxon>
        <taxon>Pseudomonadati</taxon>
        <taxon>Bacteroidota</taxon>
        <taxon>Bacteroidia</taxon>
        <taxon>Bacteroidales</taxon>
        <taxon>Paludibacteraceae</taxon>
        <taxon>Paludibacter</taxon>
    </lineage>
</organism>
<keyword evidence="4" id="KW-1185">Reference proteome</keyword>
<dbReference type="GO" id="GO:0009236">
    <property type="term" value="P:cobalamin biosynthetic process"/>
    <property type="evidence" value="ECO:0007669"/>
    <property type="project" value="InterPro"/>
</dbReference>
<name>E4T7K9_PALPW</name>
<dbReference type="HOGENOM" id="CLU_028397_0_0_10"/>
<dbReference type="RefSeq" id="WP_013446072.1">
    <property type="nucleotide sequence ID" value="NC_014734.1"/>
</dbReference>
<dbReference type="SUPFAM" id="SSF159664">
    <property type="entry name" value="CobE/GbiG C-terminal domain-like"/>
    <property type="match status" value="1"/>
</dbReference>
<dbReference type="PANTHER" id="PTHR37477">
    <property type="entry name" value="COBALT-PRECORRIN-5A HYDROLASE"/>
    <property type="match status" value="1"/>
</dbReference>
<dbReference type="InterPro" id="IPR052553">
    <property type="entry name" value="CbiG_hydrolase"/>
</dbReference>
<evidence type="ECO:0000259" key="2">
    <source>
        <dbReference type="Pfam" id="PF11760"/>
    </source>
</evidence>
<dbReference type="AlphaFoldDB" id="E4T7K9"/>
<feature type="domain" description="CobE/GbiG C-terminal" evidence="1">
    <location>
        <begin position="212"/>
        <end position="330"/>
    </location>
</feature>
<evidence type="ECO:0000313" key="4">
    <source>
        <dbReference type="Proteomes" id="UP000008718"/>
    </source>
</evidence>
<dbReference type="Gene3D" id="3.30.420.180">
    <property type="entry name" value="CobE/GbiG C-terminal domain"/>
    <property type="match status" value="1"/>
</dbReference>
<dbReference type="EMBL" id="CP002345">
    <property type="protein sequence ID" value="ADQ80703.1"/>
    <property type="molecule type" value="Genomic_DNA"/>
</dbReference>
<evidence type="ECO:0000313" key="3">
    <source>
        <dbReference type="EMBL" id="ADQ80703.1"/>
    </source>
</evidence>
<dbReference type="Gene3D" id="3.40.50.11220">
    <property type="match status" value="1"/>
</dbReference>
<sequence length="335" mass="36082">MWGIIAITQQGLALAKKLKVQFPDSVIYTLAKWHDEECTPIEPDLSTFTAQLFDRHKTLVYIMATGIVVRSIARHLVDKTVDPAVVVLDEKGQFAISLLSGHLGGANAVASEIAVTIGATAVITTASDVQGMPSVDMIAQKHQLIIQSMHDAKILTAMTVNGQKVGWRNDSLLNLPCYYPCDEAEADGLVVVSSRTDLVEKVPFAQLIPQNITVGIGCRRGVAGENIVDFIRQQLDEHAVHLQSIRQLASIDIKHDEQGILAAAAHFGVPVVFVETAEIEKIEQNFTSSAFVKSQVGVSGVCEPAAFIAGGRAGEFISRKKSKEGITVAIFESAV</sequence>
<dbReference type="PANTHER" id="PTHR37477:SF1">
    <property type="entry name" value="COBALT-PRECORRIN-5A HYDROLASE"/>
    <property type="match status" value="1"/>
</dbReference>
<proteinExistence type="predicted"/>
<dbReference type="Proteomes" id="UP000008718">
    <property type="component" value="Chromosome"/>
</dbReference>
<gene>
    <name evidence="3" type="ordered locus">Palpr_2571</name>
</gene>
<evidence type="ECO:0000259" key="1">
    <source>
        <dbReference type="Pfam" id="PF01890"/>
    </source>
</evidence>
<dbReference type="InterPro" id="IPR036518">
    <property type="entry name" value="CobE/GbiG_C_sf"/>
</dbReference>
<reference evidence="3 4" key="2">
    <citation type="journal article" date="2011" name="Stand. Genomic Sci.">
        <title>Complete genome sequence of Paludibacter propionicigenes type strain (WB4).</title>
        <authorList>
            <person name="Gronow S."/>
            <person name="Munk C."/>
            <person name="Lapidus A."/>
            <person name="Nolan M."/>
            <person name="Lucas S."/>
            <person name="Hammon N."/>
            <person name="Deshpande S."/>
            <person name="Cheng J.F."/>
            <person name="Tapia R."/>
            <person name="Han C."/>
            <person name="Goodwin L."/>
            <person name="Pitluck S."/>
            <person name="Liolios K."/>
            <person name="Ivanova N."/>
            <person name="Mavromatis K."/>
            <person name="Mikhailova N."/>
            <person name="Pati A."/>
            <person name="Chen A."/>
            <person name="Palaniappan K."/>
            <person name="Land M."/>
            <person name="Hauser L."/>
            <person name="Chang Y.J."/>
            <person name="Jeffries C.D."/>
            <person name="Brambilla E."/>
            <person name="Rohde M."/>
            <person name="Goker M."/>
            <person name="Detter J.C."/>
            <person name="Woyke T."/>
            <person name="Bristow J."/>
            <person name="Eisen J.A."/>
            <person name="Markowitz V."/>
            <person name="Hugenholtz P."/>
            <person name="Kyrpides N.C."/>
            <person name="Klenk H.P."/>
        </authorList>
    </citation>
    <scope>NUCLEOTIDE SEQUENCE [LARGE SCALE GENOMIC DNA]</scope>
    <source>
        <strain evidence="4">DSM 17365 / JCM 13257 / WB4</strain>
    </source>
</reference>
<dbReference type="NCBIfam" id="NF004466">
    <property type="entry name" value="PRK05788.1-4"/>
    <property type="match status" value="1"/>
</dbReference>
<dbReference type="InterPro" id="IPR038029">
    <property type="entry name" value="GbiG_N_sf"/>
</dbReference>
<dbReference type="STRING" id="694427.Palpr_2571"/>
<dbReference type="SUPFAM" id="SSF159672">
    <property type="entry name" value="CbiG N-terminal domain-like"/>
    <property type="match status" value="1"/>
</dbReference>
<dbReference type="InterPro" id="IPR002750">
    <property type="entry name" value="CobE/GbiG_C"/>
</dbReference>
<dbReference type="eggNOG" id="COG2073">
    <property type="taxonomic scope" value="Bacteria"/>
</dbReference>
<dbReference type="KEGG" id="ppn:Palpr_2571"/>